<dbReference type="AlphaFoldDB" id="A0A1Q6DS45"/>
<keyword evidence="3" id="KW-1185">Reference proteome</keyword>
<dbReference type="Gene3D" id="2.30.30.140">
    <property type="match status" value="1"/>
</dbReference>
<evidence type="ECO:0000313" key="2">
    <source>
        <dbReference type="EMBL" id="OKY77151.1"/>
    </source>
</evidence>
<comment type="caution">
    <text evidence="2">The sequence shown here is derived from an EMBL/GenBank/DDBJ whole genome shotgun (WGS) entry which is preliminary data.</text>
</comment>
<dbReference type="FunCoup" id="A0A1Q6DS45">
    <property type="interactions" value="4"/>
</dbReference>
<name>A0A1Q6DS45_METT1</name>
<proteinExistence type="inferred from homology"/>
<dbReference type="EMBL" id="MSDW01000002">
    <property type="protein sequence ID" value="OKY77151.1"/>
    <property type="molecule type" value="Genomic_DNA"/>
</dbReference>
<dbReference type="PRINTS" id="PR00445">
    <property type="entry name" value="HUPFHYPC"/>
</dbReference>
<dbReference type="GO" id="GO:1902670">
    <property type="term" value="F:carbon dioxide binding"/>
    <property type="evidence" value="ECO:0007669"/>
    <property type="project" value="TreeGrafter"/>
</dbReference>
<dbReference type="GO" id="GO:0005506">
    <property type="term" value="F:iron ion binding"/>
    <property type="evidence" value="ECO:0007669"/>
    <property type="project" value="TreeGrafter"/>
</dbReference>
<organism evidence="2 3">
    <name type="scientific">Methanohalarchaeum thermophilum</name>
    <dbReference type="NCBI Taxonomy" id="1903181"/>
    <lineage>
        <taxon>Archaea</taxon>
        <taxon>Methanobacteriati</taxon>
        <taxon>Methanobacteriota</taxon>
        <taxon>Methanonatronarchaeia</taxon>
        <taxon>Methanonatronarchaeales</taxon>
        <taxon>Methanonatronarchaeaceae</taxon>
        <taxon>Candidatus Methanohalarchaeum</taxon>
    </lineage>
</organism>
<dbReference type="PANTHER" id="PTHR35177:SF2">
    <property type="entry name" value="HYDROGENASE MATURATION FACTOR HYBG"/>
    <property type="match status" value="1"/>
</dbReference>
<comment type="similarity">
    <text evidence="1">Belongs to the HupF/HypC family.</text>
</comment>
<dbReference type="InterPro" id="IPR001109">
    <property type="entry name" value="Hydrogenase_HupF/HypC"/>
</dbReference>
<gene>
    <name evidence="2" type="ORF">BTN85_1798</name>
</gene>
<accession>A0A1Q6DS45</accession>
<protein>
    <submittedName>
        <fullName evidence="2">Hydrogenase maturation factor HypC</fullName>
    </submittedName>
</protein>
<sequence length="73" mass="8304">MCVGVPGEIIDIDGNEALVDFKGTRQKVRIDFVDDVEEGDYILNHVGHAIEVLPQEEAEKRLELFDEYLESLE</sequence>
<evidence type="ECO:0000313" key="3">
    <source>
        <dbReference type="Proteomes" id="UP000185744"/>
    </source>
</evidence>
<evidence type="ECO:0000256" key="1">
    <source>
        <dbReference type="ARBA" id="ARBA00006018"/>
    </source>
</evidence>
<dbReference type="Pfam" id="PF01455">
    <property type="entry name" value="HupF_HypC"/>
    <property type="match status" value="1"/>
</dbReference>
<dbReference type="PANTHER" id="PTHR35177">
    <property type="entry name" value="HYDROGENASE MATURATION FACTOR HYBG"/>
    <property type="match status" value="1"/>
</dbReference>
<dbReference type="STRING" id="1903181.BTN85_1798"/>
<dbReference type="Proteomes" id="UP000185744">
    <property type="component" value="Unassembled WGS sequence"/>
</dbReference>
<dbReference type="InParanoid" id="A0A1Q6DS45"/>
<dbReference type="NCBIfam" id="TIGR00074">
    <property type="entry name" value="hypC_hupF"/>
    <property type="match status" value="1"/>
</dbReference>
<dbReference type="GO" id="GO:0051604">
    <property type="term" value="P:protein maturation"/>
    <property type="evidence" value="ECO:0007669"/>
    <property type="project" value="TreeGrafter"/>
</dbReference>
<dbReference type="SUPFAM" id="SSF159127">
    <property type="entry name" value="HupF/HypC-like"/>
    <property type="match status" value="1"/>
</dbReference>
<reference evidence="2" key="1">
    <citation type="submission" date="2016-12" db="EMBL/GenBank/DDBJ databases">
        <title>Discovery of methanogenic haloarchaea.</title>
        <authorList>
            <person name="Sorokin D.Y."/>
            <person name="Makarova K.S."/>
            <person name="Abbas B."/>
            <person name="Ferrer M."/>
            <person name="Golyshin P.N."/>
        </authorList>
    </citation>
    <scope>NUCLEOTIDE SEQUENCE [LARGE SCALE GENOMIC DNA]</scope>
    <source>
        <strain evidence="2">HMET1</strain>
    </source>
</reference>